<dbReference type="PANTHER" id="PTHR44170:SF6">
    <property type="entry name" value="CONTACTIN"/>
    <property type="match status" value="1"/>
</dbReference>
<dbReference type="SMART" id="SM00060">
    <property type="entry name" value="FN3"/>
    <property type="match status" value="4"/>
</dbReference>
<dbReference type="GO" id="GO:0016020">
    <property type="term" value="C:membrane"/>
    <property type="evidence" value="ECO:0007669"/>
    <property type="project" value="UniProtKB-SubCell"/>
</dbReference>
<dbReference type="EMBL" id="CP119317">
    <property type="protein sequence ID" value="WEK55240.1"/>
    <property type="molecule type" value="Genomic_DNA"/>
</dbReference>
<proteinExistence type="predicted"/>
<accession>A0AA95JGQ5</accession>
<feature type="domain" description="Fibronectin type-III" evidence="3">
    <location>
        <begin position="208"/>
        <end position="293"/>
    </location>
</feature>
<evidence type="ECO:0000256" key="2">
    <source>
        <dbReference type="SAM" id="SignalP"/>
    </source>
</evidence>
<keyword evidence="2" id="KW-0732">Signal</keyword>
<protein>
    <submittedName>
        <fullName evidence="4">Fibronectin type III domain-containing protein</fullName>
    </submittedName>
</protein>
<evidence type="ECO:0000313" key="5">
    <source>
        <dbReference type="Proteomes" id="UP001178662"/>
    </source>
</evidence>
<keyword evidence="5" id="KW-1185">Reference proteome</keyword>
<dbReference type="Pfam" id="PF24738">
    <property type="entry name" value="DUF7689"/>
    <property type="match status" value="1"/>
</dbReference>
<dbReference type="InterPro" id="IPR036116">
    <property type="entry name" value="FN3_sf"/>
</dbReference>
<dbReference type="InterPro" id="IPR003961">
    <property type="entry name" value="FN3_dom"/>
</dbReference>
<feature type="chain" id="PRO_5041660269" evidence="2">
    <location>
        <begin position="32"/>
        <end position="2087"/>
    </location>
</feature>
<dbReference type="Gene3D" id="2.60.40.10">
    <property type="entry name" value="Immunoglobulins"/>
    <property type="match status" value="2"/>
</dbReference>
<dbReference type="Pfam" id="PF00041">
    <property type="entry name" value="fn3"/>
    <property type="match status" value="2"/>
</dbReference>
<dbReference type="SUPFAM" id="SSF49265">
    <property type="entry name" value="Fibronectin type III"/>
    <property type="match status" value="1"/>
</dbReference>
<evidence type="ECO:0000256" key="1">
    <source>
        <dbReference type="ARBA" id="ARBA00023157"/>
    </source>
</evidence>
<organism evidence="4 5">
    <name type="scientific">Candidatus Cohnella colombiensis</name>
    <dbReference type="NCBI Taxonomy" id="3121368"/>
    <lineage>
        <taxon>Bacteria</taxon>
        <taxon>Bacillati</taxon>
        <taxon>Bacillota</taxon>
        <taxon>Bacilli</taxon>
        <taxon>Bacillales</taxon>
        <taxon>Paenibacillaceae</taxon>
        <taxon>Cohnella</taxon>
    </lineage>
</organism>
<gene>
    <name evidence="4" type="ORF">P0Y55_04015</name>
</gene>
<feature type="signal peptide" evidence="2">
    <location>
        <begin position="1"/>
        <end position="31"/>
    </location>
</feature>
<sequence>MRFLRKITLLIIVLNMSILSLLNVSSSQASAASQSAPSVGNLLKNSDFESVTGSATVADNWTKTVQSGATGFFQVVDTGDAALQRAQQVSGTAIPSGKGVWISQTIAVLPDSEYILSGQFRVINLEGAKVQLWVDFLDTNNAYIGAGFVDTTTVSGDFITLNKNGITPPKAAKAMVYAILRSTSANGSGSFEVDAMRFTLIDTQPPTAPLSLAVSHNGGTNVGLSWSASTDNLGVAAYDIYNGNEWIGSTPDTFYSVYGLVPGTSYTFSVQAKDAAGNVSSRANVDVIMTEDRNLLRNSDFESVTGNATVADHWTKTVQSGTTGSFQVVDTGDATLQRTQQVSGTAMPSGKGVWISQTIAVAADSEYNLNGRFKVNHLTGAKVQLWVDFLDANNANIGAGFVETSTVSGNFITLNKNGITPPKAAKAMVYAILRSTSANGSGSFEVDALRFTLIDTQPPSTPLSLIVSHNGGTNAGLSWSASTDNLGVAAYDIYNGNEWIGSTPETFYSVYGLVPGTSYTFSVQAKDAAGNVSSSAVVDVIMTEDRNLLRNSDFESVTGNATVADFWSKTVQSGTTGSFQVVDTGDATIQRAQQVSGSAMPSGKGVWISQTIAVAADSEYNLNGRFKVNHLTGAKVQLWVDFLDANNANIGAGFVETSTVSGNFITLNKNGKTPPKAAKAMVYAILRSTSANGSGSFEVDAMRFTITPPTSTSKDIIEVASNGSIIGKLGSPLPLPVQIDATLSDGNSIQVEVAWELRNEGYDDLIALNKPFVITGQLINLPSGVTNSQGLIASINVRTNAILDIKEIITVIPPLTLAHSAEKYDLYSLLPNKVEVMMDDHSRHSVYVWWDLSNFPIPTNNNAHSFTITGNIELPIDENPSTQQDGKSITYTNSKNLGLVASITLASQSDSSNIIQSILYVSTPYEVEKHPNPTPESIGLPSQAQVKLGNNSTITTVISWEIVQKDMYYQVTGTLANLPTDVINPGFYIRTSIFAYEQSDIKEVPYLVLKAAHGAPKTTQGLGLPEQITVKLYNGQQVSLPVSWELDRVTYDPSIRTAQWVYVSGQFNDLPAGVTNGRRMSANAQIEVAANPNNIEINSYPASITSQVATGVPKTAAGLGLPDQIEVSLSNGSRISVDVNWRLDWVSYNPQSTTTQSFWVTGNFVNLPEGIYNSYSYSVSAYVTVKDRYITRYSNVNRTVNHGATKTVEGLELPAQVEALLDDNSKVMLDVNWNVGAAEYDTSFRLEQYFWVYGTVTNLPAGIINVYDFYKASAYIHVTADPTNRHITSSDPITLYTVVEHGVPATVEGFGLPQQVEVTLSDNSKINVDVSWDMSENFGYYVKQEYNPEKISEQYLTIMGSLTNLPEGIYNSNRVTVKASVKVKGYYRDIVGYVHQSIQKPNGTPKNLEAFGLPSTFEAILDDGSKINLDVQWRDQQQSYYWNTYSPDRLEYQSFFFDADFINLPNNIRYNSVAIVSLYVEVWAHPSVKNILSIPQKSIELINGFQLPRKVDVQLDNGNMMELDVLWNFTKDRIYGTFNLPNGVNNYIINSPEIGFENGSEATIRDIYSQPNPPGWPYEWDGYKIISLEPVDLFAGEQLPAQVQATVTRFSQQSTIAVNICWYDGPTDGNYKVGVPCGNERVYNQYNKVAVAYIHPITITNVQQFNEVIPYEDLPSQVSVQLSNGTTIRTNVCWIRGSIPPVGQFTVVGVLCDLPTGVKFSTQGYVFAETYMTNGSPVEEPEVTPHKVVSVQQFNEIMSEYDLPKTVKITLDSGQTISTPVCWHAVNLQLLKEDDIAISTGNLCDLPAGEITNPHKLYSLAYIHKSVSDLYFDFDTDTNDPSVEEQVKNVRFVNSSGKIKIHVTSYDHPINSATATYNGKTIQLEKISDNEFIAVWKPDVTDRGLGVKMSTTEAEAAALNGKPINGAFHSFEVKIYPKNDTIRYIRKQVYVAIRDINDFKSIVTNLPMPRIIAPADARYNCLGFVLDIPQYTWYWFNNDYTAPIYPTQEEVILRLDIAGYTQTFDLNEATVLAFGSNGQIFHFAKYDPETGTVTSKDAVEEIVEMNGIPEYSGRYGTAQLYFKKTNP</sequence>
<dbReference type="InterPro" id="IPR056106">
    <property type="entry name" value="DUF7689"/>
</dbReference>
<dbReference type="GO" id="GO:0098609">
    <property type="term" value="P:cell-cell adhesion"/>
    <property type="evidence" value="ECO:0007669"/>
    <property type="project" value="TreeGrafter"/>
</dbReference>
<dbReference type="CDD" id="cd00063">
    <property type="entry name" value="FN3"/>
    <property type="match status" value="2"/>
</dbReference>
<dbReference type="Gene3D" id="2.60.120.260">
    <property type="entry name" value="Galactose-binding domain-like"/>
    <property type="match status" value="3"/>
</dbReference>
<dbReference type="PANTHER" id="PTHR44170">
    <property type="entry name" value="PROTEIN SIDEKICK"/>
    <property type="match status" value="1"/>
</dbReference>
<dbReference type="Proteomes" id="UP001178662">
    <property type="component" value="Chromosome"/>
</dbReference>
<evidence type="ECO:0000313" key="4">
    <source>
        <dbReference type="EMBL" id="WEK55240.1"/>
    </source>
</evidence>
<dbReference type="InterPro" id="IPR013783">
    <property type="entry name" value="Ig-like_fold"/>
</dbReference>
<keyword evidence="1" id="KW-1015">Disulfide bond</keyword>
<feature type="domain" description="Fibronectin type-III" evidence="3">
    <location>
        <begin position="458"/>
        <end position="546"/>
    </location>
</feature>
<evidence type="ECO:0000259" key="3">
    <source>
        <dbReference type="PROSITE" id="PS50853"/>
    </source>
</evidence>
<dbReference type="PROSITE" id="PS50853">
    <property type="entry name" value="FN3"/>
    <property type="match status" value="2"/>
</dbReference>
<reference evidence="4" key="1">
    <citation type="submission" date="2023-03" db="EMBL/GenBank/DDBJ databases">
        <title>Andean soil-derived lignocellulolytic bacterial consortium as a source of novel taxa and putative plastic-active enzymes.</title>
        <authorList>
            <person name="Diaz-Garcia L."/>
            <person name="Chuvochina M."/>
            <person name="Feuerriegel G."/>
            <person name="Bunk B."/>
            <person name="Sproer C."/>
            <person name="Streit W.R."/>
            <person name="Rodriguez L.M."/>
            <person name="Overmann J."/>
            <person name="Jimenez D.J."/>
        </authorList>
    </citation>
    <scope>NUCLEOTIDE SEQUENCE</scope>
    <source>
        <strain evidence="4">MAG 2441</strain>
    </source>
</reference>
<name>A0AA95JGQ5_9BACL</name>